<dbReference type="Gene3D" id="3.10.105.10">
    <property type="entry name" value="Dipeptide-binding Protein, Domain 3"/>
    <property type="match status" value="1"/>
</dbReference>
<dbReference type="PROSITE" id="PS51257">
    <property type="entry name" value="PROKAR_LIPOPROTEIN"/>
    <property type="match status" value="1"/>
</dbReference>
<dbReference type="EMBL" id="JAQLOI010000001">
    <property type="protein sequence ID" value="MDB1123637.1"/>
    <property type="molecule type" value="Genomic_DNA"/>
</dbReference>
<dbReference type="InterPro" id="IPR000914">
    <property type="entry name" value="SBP_5_dom"/>
</dbReference>
<dbReference type="Gene3D" id="3.40.190.10">
    <property type="entry name" value="Periplasmic binding protein-like II"/>
    <property type="match status" value="1"/>
</dbReference>
<evidence type="ECO:0000259" key="1">
    <source>
        <dbReference type="Pfam" id="PF00496"/>
    </source>
</evidence>
<name>A0ABT4YQ05_9VIBR</name>
<gene>
    <name evidence="2" type="ORF">PGX00_08150</name>
</gene>
<comment type="caution">
    <text evidence="2">The sequence shown here is derived from an EMBL/GenBank/DDBJ whole genome shotgun (WGS) entry which is preliminary data.</text>
</comment>
<accession>A0ABT4YQ05</accession>
<dbReference type="InterPro" id="IPR030678">
    <property type="entry name" value="Peptide/Ni-bd"/>
</dbReference>
<dbReference type="PIRSF" id="PIRSF002741">
    <property type="entry name" value="MppA"/>
    <property type="match status" value="1"/>
</dbReference>
<organism evidence="2 3">
    <name type="scientific">Vibrio algarum</name>
    <dbReference type="NCBI Taxonomy" id="3020714"/>
    <lineage>
        <taxon>Bacteria</taxon>
        <taxon>Pseudomonadati</taxon>
        <taxon>Pseudomonadota</taxon>
        <taxon>Gammaproteobacteria</taxon>
        <taxon>Vibrionales</taxon>
        <taxon>Vibrionaceae</taxon>
        <taxon>Vibrio</taxon>
    </lineage>
</organism>
<dbReference type="Gene3D" id="3.90.76.10">
    <property type="entry name" value="Dipeptide-binding Protein, Domain 1"/>
    <property type="match status" value="1"/>
</dbReference>
<protein>
    <submittedName>
        <fullName evidence="2">ABC transporter substrate-binding protein</fullName>
    </submittedName>
</protein>
<dbReference type="PANTHER" id="PTHR30290">
    <property type="entry name" value="PERIPLASMIC BINDING COMPONENT OF ABC TRANSPORTER"/>
    <property type="match status" value="1"/>
</dbReference>
<dbReference type="PANTHER" id="PTHR30290:SF28">
    <property type="entry name" value="ABC TRANSPORTER PERIPLASMIC-BINDING PROTEIN SAPA-RELATED"/>
    <property type="match status" value="1"/>
</dbReference>
<dbReference type="RefSeq" id="WP_272135141.1">
    <property type="nucleotide sequence ID" value="NZ_JAQLOI010000001.1"/>
</dbReference>
<dbReference type="Pfam" id="PF00496">
    <property type="entry name" value="SBP_bac_5"/>
    <property type="match status" value="1"/>
</dbReference>
<proteinExistence type="predicted"/>
<dbReference type="CDD" id="cd08493">
    <property type="entry name" value="PBP2_DppA_like"/>
    <property type="match status" value="1"/>
</dbReference>
<dbReference type="Proteomes" id="UP001210678">
    <property type="component" value="Unassembled WGS sequence"/>
</dbReference>
<dbReference type="InterPro" id="IPR039424">
    <property type="entry name" value="SBP_5"/>
</dbReference>
<dbReference type="SUPFAM" id="SSF53850">
    <property type="entry name" value="Periplasmic binding protein-like II"/>
    <property type="match status" value="1"/>
</dbReference>
<reference evidence="2 3" key="1">
    <citation type="submission" date="2023-01" db="EMBL/GenBank/DDBJ databases">
        <title>Vibrio sp. KJ40-1 sp.nov, isolated from marine algae.</title>
        <authorList>
            <person name="Butt M."/>
            <person name="Kim J.M.J."/>
            <person name="Jeon C.O.C."/>
        </authorList>
    </citation>
    <scope>NUCLEOTIDE SEQUENCE [LARGE SCALE GENOMIC DNA]</scope>
    <source>
        <strain evidence="2 3">KJ40-1</strain>
    </source>
</reference>
<sequence>MKAILKFTTGFFSIGLLIGCSDNIDHEKIRKQGFVSCGHSAPNSFNPQLVEGGITAESLSPQIYDSLLTLDPTTQKPVASIATSWQVNKDGTEYTFKLKQGVEFQSTDWFTPTRALNASDVLFSFNRLIDPNHSFYLVGNASYPWFESIGFSELVKRVEAIDSQTVKFTLNKADNTFLSNISTTHAVILSKEYALQLEIKDEKNLIDELPVGTGPFYLAEYQVGDLVRLKKHPKYWQGEPKLEQVVFDISSRGTGPLAKLLRKECDVLYSPLSSQIPIIKQHHDLILEAKPSMNVSFIAINTEHPALSDQRVRKALSLSINRKSILDAVYFGTGEQAYSILPPSSWAYQKDSNQIRYDKNYAVGLLRDAGYTQGLKLSMWVPLEASPYNPSPRKTAELIQAQYADIGIELELFTSDRFNRTELSKHTDIDLILTGWNASTGDPDNFLRPLLSCSAEESGLNVSMWCNPDFDFLLDLARETNQERYRLNLYKEAQYMMNEEVPVIPIAHGAQFLTYHQSLTGFESSPFTSKSFHKVRRVK</sequence>
<evidence type="ECO:0000313" key="3">
    <source>
        <dbReference type="Proteomes" id="UP001210678"/>
    </source>
</evidence>
<feature type="domain" description="Solute-binding protein family 5" evidence="1">
    <location>
        <begin position="76"/>
        <end position="455"/>
    </location>
</feature>
<evidence type="ECO:0000313" key="2">
    <source>
        <dbReference type="EMBL" id="MDB1123637.1"/>
    </source>
</evidence>
<keyword evidence="3" id="KW-1185">Reference proteome</keyword>